<dbReference type="SUPFAM" id="SSF52540">
    <property type="entry name" value="P-loop containing nucleoside triphosphate hydrolases"/>
    <property type="match status" value="1"/>
</dbReference>
<evidence type="ECO:0000256" key="3">
    <source>
        <dbReference type="ARBA" id="ARBA00022705"/>
    </source>
</evidence>
<dbReference type="FunFam" id="1.10.860.10:FF:000010">
    <property type="entry name" value="Replicative DNA helicase"/>
    <property type="match status" value="1"/>
</dbReference>
<dbReference type="GO" id="GO:0005524">
    <property type="term" value="F:ATP binding"/>
    <property type="evidence" value="ECO:0007669"/>
    <property type="project" value="UniProtKB-KW"/>
</dbReference>
<evidence type="ECO:0000256" key="6">
    <source>
        <dbReference type="ARBA" id="ARBA00022806"/>
    </source>
</evidence>
<keyword evidence="9" id="KW-0413">Isomerase</keyword>
<dbReference type="Gene3D" id="3.40.50.300">
    <property type="entry name" value="P-loop containing nucleotide triphosphate hydrolases"/>
    <property type="match status" value="1"/>
</dbReference>
<dbReference type="Pfam" id="PF03796">
    <property type="entry name" value="DnaB_C"/>
    <property type="match status" value="1"/>
</dbReference>
<keyword evidence="3" id="KW-0235">DNA replication</keyword>
<keyword evidence="2" id="KW-0639">Primosome</keyword>
<organism evidence="13 14">
    <name type="scientific">Bacillus phage Ray17</name>
    <dbReference type="NCBI Taxonomy" id="2315627"/>
    <lineage>
        <taxon>Viruses</taxon>
        <taxon>Duplodnaviria</taxon>
        <taxon>Heunggongvirae</taxon>
        <taxon>Uroviricota</taxon>
        <taxon>Caudoviricetes</taxon>
        <taxon>Trautnerviridae</taxon>
        <taxon>Polsinellivirinae</taxon>
        <taxon>Splendidredvirus</taxon>
        <taxon>Splendidredvirus ray17</taxon>
    </lineage>
</organism>
<dbReference type="NCBIfam" id="TIGR00665">
    <property type="entry name" value="DnaB"/>
    <property type="match status" value="1"/>
</dbReference>
<sequence>MEQNELHLYNHYSETTVLGSILIEPELIKECTLKPEHFTPGKHFNLFFTMQDLDSKGVVIDFTGIASRVGDKLERLGGFTYLQELASSVPSTASFKDHCKMIVEAFQKRKAVEIANNMIQGVNEAEEAPTSVIQEAVTNLMEVEASGTDDDDGDIKPALVEVYDDIENADGRIKGIATGYSEIDRLTGGYKGGQFIIVGARPSMGKTAYALNMSLNMSGGPGKPGDAVVNIHSMEMNKKENLKRLVATAGSINAQKMKTAQRDFTSDDWNKLTMAMGDVSNSDIQIFDRAGQTVNYIWSKTRKTKRKYPGRRIVVLIDYLQLIESGRRSDSRTAEIGEISRALKNMARELDVVVIALSQLSRSVEQRQDKRPMLSDLRESGQIEQDADIVQFLYRDDYYHADSEAKNIIEVIMTKHRDGPVGTISLAFVKEYGKFVNLERRFDN</sequence>
<proteinExistence type="inferred from homology"/>
<dbReference type="InterPro" id="IPR036185">
    <property type="entry name" value="DNA_heli_DnaB-like_N_sf"/>
</dbReference>
<evidence type="ECO:0000256" key="10">
    <source>
        <dbReference type="ARBA" id="ARBA00044969"/>
    </source>
</evidence>
<dbReference type="InterPro" id="IPR007693">
    <property type="entry name" value="DNA_helicase_DnaB-like_N"/>
</dbReference>
<evidence type="ECO:0000256" key="7">
    <source>
        <dbReference type="ARBA" id="ARBA00022840"/>
    </source>
</evidence>
<comment type="catalytic activity">
    <reaction evidence="11">
        <text>ATP + H2O = ADP + phosphate + H(+)</text>
        <dbReference type="Rhea" id="RHEA:13065"/>
        <dbReference type="ChEBI" id="CHEBI:15377"/>
        <dbReference type="ChEBI" id="CHEBI:15378"/>
        <dbReference type="ChEBI" id="CHEBI:30616"/>
        <dbReference type="ChEBI" id="CHEBI:43474"/>
        <dbReference type="ChEBI" id="CHEBI:456216"/>
        <dbReference type="EC" id="5.6.2.3"/>
    </reaction>
</comment>
<evidence type="ECO:0000256" key="5">
    <source>
        <dbReference type="ARBA" id="ARBA00022801"/>
    </source>
</evidence>
<accession>A0A386K9B6</accession>
<evidence type="ECO:0000313" key="13">
    <source>
        <dbReference type="EMBL" id="AYD80924.1"/>
    </source>
</evidence>
<evidence type="ECO:0000313" key="14">
    <source>
        <dbReference type="Proteomes" id="UP000281415"/>
    </source>
</evidence>
<comment type="similarity">
    <text evidence="1">Belongs to the helicase family. DnaB subfamily.</text>
</comment>
<evidence type="ECO:0000256" key="8">
    <source>
        <dbReference type="ARBA" id="ARBA00023125"/>
    </source>
</evidence>
<dbReference type="InterPro" id="IPR016136">
    <property type="entry name" value="DNA_helicase_N/primase_C"/>
</dbReference>
<evidence type="ECO:0000259" key="12">
    <source>
        <dbReference type="PROSITE" id="PS51199"/>
    </source>
</evidence>
<dbReference type="Proteomes" id="UP000281415">
    <property type="component" value="Segment"/>
</dbReference>
<dbReference type="GO" id="GO:0043139">
    <property type="term" value="F:5'-3' DNA helicase activity"/>
    <property type="evidence" value="ECO:0007669"/>
    <property type="project" value="UniProtKB-EC"/>
</dbReference>
<evidence type="ECO:0000256" key="1">
    <source>
        <dbReference type="ARBA" id="ARBA00008428"/>
    </source>
</evidence>
<dbReference type="Pfam" id="PF00772">
    <property type="entry name" value="DnaB"/>
    <property type="match status" value="1"/>
</dbReference>
<dbReference type="SUPFAM" id="SSF48024">
    <property type="entry name" value="N-terminal domain of DnaB helicase"/>
    <property type="match status" value="1"/>
</dbReference>
<dbReference type="CDD" id="cd00984">
    <property type="entry name" value="DnaB_C"/>
    <property type="match status" value="1"/>
</dbReference>
<keyword evidence="5" id="KW-0378">Hydrolase</keyword>
<name>A0A386K9B6_9CAUD</name>
<keyword evidence="7" id="KW-0067">ATP-binding</keyword>
<feature type="domain" description="SF4 helicase" evidence="12">
    <location>
        <begin position="169"/>
        <end position="442"/>
    </location>
</feature>
<evidence type="ECO:0000256" key="2">
    <source>
        <dbReference type="ARBA" id="ARBA00022515"/>
    </source>
</evidence>
<gene>
    <name evidence="13" type="ORF">Ray17_23</name>
</gene>
<dbReference type="EC" id="5.6.2.3" evidence="10"/>
<dbReference type="PANTHER" id="PTHR30153">
    <property type="entry name" value="REPLICATIVE DNA HELICASE DNAB"/>
    <property type="match status" value="1"/>
</dbReference>
<keyword evidence="4" id="KW-0547">Nucleotide-binding</keyword>
<dbReference type="PANTHER" id="PTHR30153:SF2">
    <property type="entry name" value="REPLICATIVE DNA HELICASE"/>
    <property type="match status" value="1"/>
</dbReference>
<keyword evidence="6 13" id="KW-0347">Helicase</keyword>
<keyword evidence="14" id="KW-1185">Reference proteome</keyword>
<keyword evidence="8" id="KW-0238">DNA-binding</keyword>
<dbReference type="FunFam" id="3.40.50.300:FF:000351">
    <property type="entry name" value="Replicative DNA helicase"/>
    <property type="match status" value="1"/>
</dbReference>
<protein>
    <recommendedName>
        <fullName evidence="10">DNA 5'-3' helicase</fullName>
        <ecNumber evidence="10">5.6.2.3</ecNumber>
    </recommendedName>
</protein>
<dbReference type="GO" id="GO:0006269">
    <property type="term" value="P:DNA replication, synthesis of primer"/>
    <property type="evidence" value="ECO:0007669"/>
    <property type="project" value="UniProtKB-KW"/>
</dbReference>
<dbReference type="GO" id="GO:0016787">
    <property type="term" value="F:hydrolase activity"/>
    <property type="evidence" value="ECO:0007669"/>
    <property type="project" value="UniProtKB-KW"/>
</dbReference>
<dbReference type="Gene3D" id="1.10.860.10">
    <property type="entry name" value="DNAb Helicase, Chain A"/>
    <property type="match status" value="1"/>
</dbReference>
<dbReference type="GO" id="GO:0003677">
    <property type="term" value="F:DNA binding"/>
    <property type="evidence" value="ECO:0007669"/>
    <property type="project" value="UniProtKB-KW"/>
</dbReference>
<dbReference type="InterPro" id="IPR007694">
    <property type="entry name" value="DNA_helicase_DnaB-like_C"/>
</dbReference>
<evidence type="ECO:0000256" key="9">
    <source>
        <dbReference type="ARBA" id="ARBA00023235"/>
    </source>
</evidence>
<dbReference type="InterPro" id="IPR027417">
    <property type="entry name" value="P-loop_NTPase"/>
</dbReference>
<evidence type="ECO:0000256" key="4">
    <source>
        <dbReference type="ARBA" id="ARBA00022741"/>
    </source>
</evidence>
<dbReference type="InterPro" id="IPR007692">
    <property type="entry name" value="DNA_helicase_DnaB"/>
</dbReference>
<dbReference type="EMBL" id="MH752385">
    <property type="protein sequence ID" value="AYD80924.1"/>
    <property type="molecule type" value="Genomic_DNA"/>
</dbReference>
<evidence type="ECO:0000256" key="11">
    <source>
        <dbReference type="ARBA" id="ARBA00048954"/>
    </source>
</evidence>
<reference evidence="14" key="1">
    <citation type="submission" date="2018-08" db="EMBL/GenBank/DDBJ databases">
        <authorList>
            <person name="Showalter R."/>
            <person name="Adat I."/>
            <person name="Raab R."/>
            <person name="Temple L."/>
        </authorList>
    </citation>
    <scope>NUCLEOTIDE SEQUENCE [LARGE SCALE GENOMIC DNA]</scope>
</reference>
<dbReference type="PROSITE" id="PS51199">
    <property type="entry name" value="SF4_HELICASE"/>
    <property type="match status" value="1"/>
</dbReference>